<dbReference type="EMBL" id="GGEC01087463">
    <property type="protein sequence ID" value="MBX67947.1"/>
    <property type="molecule type" value="Transcribed_RNA"/>
</dbReference>
<proteinExistence type="predicted"/>
<sequence length="67" mass="7449">MAITSVKGNTLESLLHFLNSVSVLYVANINVGAEILALLVLIIKHMHSDSSTVFFMLSYFLKTYVVM</sequence>
<protein>
    <submittedName>
        <fullName evidence="2">Uncharacterized protein</fullName>
    </submittedName>
</protein>
<accession>A0A2P2QM33</accession>
<reference evidence="2" key="1">
    <citation type="submission" date="2018-02" db="EMBL/GenBank/DDBJ databases">
        <title>Rhizophora mucronata_Transcriptome.</title>
        <authorList>
            <person name="Meera S.P."/>
            <person name="Sreeshan A."/>
            <person name="Augustine A."/>
        </authorList>
    </citation>
    <scope>NUCLEOTIDE SEQUENCE</scope>
    <source>
        <tissue evidence="2">Leaf</tissue>
    </source>
</reference>
<keyword evidence="1" id="KW-1133">Transmembrane helix</keyword>
<evidence type="ECO:0000256" key="1">
    <source>
        <dbReference type="SAM" id="Phobius"/>
    </source>
</evidence>
<feature type="transmembrane region" description="Helical" evidence="1">
    <location>
        <begin position="23"/>
        <end position="43"/>
    </location>
</feature>
<keyword evidence="1" id="KW-0812">Transmembrane</keyword>
<organism evidence="2">
    <name type="scientific">Rhizophora mucronata</name>
    <name type="common">Asiatic mangrove</name>
    <dbReference type="NCBI Taxonomy" id="61149"/>
    <lineage>
        <taxon>Eukaryota</taxon>
        <taxon>Viridiplantae</taxon>
        <taxon>Streptophyta</taxon>
        <taxon>Embryophyta</taxon>
        <taxon>Tracheophyta</taxon>
        <taxon>Spermatophyta</taxon>
        <taxon>Magnoliopsida</taxon>
        <taxon>eudicotyledons</taxon>
        <taxon>Gunneridae</taxon>
        <taxon>Pentapetalae</taxon>
        <taxon>rosids</taxon>
        <taxon>fabids</taxon>
        <taxon>Malpighiales</taxon>
        <taxon>Rhizophoraceae</taxon>
        <taxon>Rhizophora</taxon>
    </lineage>
</organism>
<evidence type="ECO:0000313" key="2">
    <source>
        <dbReference type="EMBL" id="MBX67947.1"/>
    </source>
</evidence>
<keyword evidence="1" id="KW-0472">Membrane</keyword>
<name>A0A2P2QM33_RHIMU</name>
<dbReference type="AlphaFoldDB" id="A0A2P2QM33"/>